<dbReference type="GO" id="GO:0030422">
    <property type="term" value="P:siRNA processing"/>
    <property type="evidence" value="ECO:0007669"/>
    <property type="project" value="TreeGrafter"/>
</dbReference>
<reference evidence="4 5" key="1">
    <citation type="journal article" date="2019" name="New Phytol.">
        <title>Comparative genomics reveals unique wood-decay strategies and fruiting body development in the Schizophyllaceae.</title>
        <authorList>
            <person name="Almasi E."/>
            <person name="Sahu N."/>
            <person name="Krizsan K."/>
            <person name="Balint B."/>
            <person name="Kovacs G.M."/>
            <person name="Kiss B."/>
            <person name="Cseklye J."/>
            <person name="Drula E."/>
            <person name="Henrissat B."/>
            <person name="Nagy I."/>
            <person name="Chovatia M."/>
            <person name="Adam C."/>
            <person name="LaButti K."/>
            <person name="Lipzen A."/>
            <person name="Riley R."/>
            <person name="Grigoriev I.V."/>
            <person name="Nagy L.G."/>
        </authorList>
    </citation>
    <scope>NUCLEOTIDE SEQUENCE [LARGE SCALE GENOMIC DNA]</scope>
    <source>
        <strain evidence="4 5">NL-1724</strain>
    </source>
</reference>
<organism evidence="4 5">
    <name type="scientific">Schizophyllum amplum</name>
    <dbReference type="NCBI Taxonomy" id="97359"/>
    <lineage>
        <taxon>Eukaryota</taxon>
        <taxon>Fungi</taxon>
        <taxon>Dikarya</taxon>
        <taxon>Basidiomycota</taxon>
        <taxon>Agaricomycotina</taxon>
        <taxon>Agaricomycetes</taxon>
        <taxon>Agaricomycetidae</taxon>
        <taxon>Agaricales</taxon>
        <taxon>Schizophyllaceae</taxon>
        <taxon>Schizophyllum</taxon>
    </lineage>
</organism>
<dbReference type="PANTHER" id="PTHR23079">
    <property type="entry name" value="RNA-DEPENDENT RNA POLYMERASE"/>
    <property type="match status" value="1"/>
</dbReference>
<feature type="compositionally biased region" description="Acidic residues" evidence="2">
    <location>
        <begin position="11"/>
        <end position="21"/>
    </location>
</feature>
<gene>
    <name evidence="4" type="ORF">BD626DRAFT_477898</name>
</gene>
<comment type="caution">
    <text evidence="4">The sequence shown here is derived from an EMBL/GenBank/DDBJ whole genome shotgun (WGS) entry which is preliminary data.</text>
</comment>
<dbReference type="GO" id="GO:0003968">
    <property type="term" value="F:RNA-directed RNA polymerase activity"/>
    <property type="evidence" value="ECO:0007669"/>
    <property type="project" value="UniProtKB-KW"/>
</dbReference>
<dbReference type="Pfam" id="PF05183">
    <property type="entry name" value="RdRP"/>
    <property type="match status" value="1"/>
</dbReference>
<feature type="region of interest" description="Disordered" evidence="2">
    <location>
        <begin position="304"/>
        <end position="324"/>
    </location>
</feature>
<feature type="region of interest" description="Disordered" evidence="2">
    <location>
        <begin position="84"/>
        <end position="103"/>
    </location>
</feature>
<sequence length="1333" mass="146675">MAPRKSKGNVESDDEFDDLDDLPPGFWEEASQLAATIPDKSIAFSRTPSLFTSASCPPVTPQKGTTKASHNHRAAQIPHSISAYASSHPAPEVPRTQYADTPSGRRTALLQQSITAAFPAQASSYFAGRANPSPLKSDAAPRRPQKQTISAPPRVATSQAISQWASGSHDTTPPARSPARADSVSSTFSWVSDVQTSPAPPPSSISQAINRRADGFRDKSPSARSFARTDSMSSESSWVSTCPPSPVFDTYPSRSTTMDSIDPQTTYHDKQWTADGNARHQPITSSPQTTLVDDLIDPALPAGTTTRPMVFEPPRTPPSGVKPLGTLFGGRLGRDLDLVEIAHDRTAQALFDTLDIPWGVQYEIARGVLNGEWDWAAVTRDRLLQLRASDEQCAPRARDVLLGRDGRGRPPTLARVAAFRELDLEQKALLEGRGRGLGLMGPWEEEGLAEDWFGGKIQQVLRLSRASSSQGGLPFEFRLQPMEQRRSYRLARRLGSRRILQVRFEKEFGDPAKEGEGGVAEFLARSKFVLCGRVYVPFASKDGSAYMVEVDEDYQRRAREACGDQYRLSLEELIESENPWVMNSNQPITKWVTRFSLSFSTSIPAVEFDEENMFLIEDEYATGWDRSSGSPPAEQIMTDGCGFINRTALTQIAKRFKLAHGMPTAIQGRIAGAKGMWMLHPYDDDDAPRIWIRASQNKIKLPRLERWHRILDLLKFAQPPTASGFDLSEQAVLNLAHNGVPDSAFETLTADGLRARTEPFLNWDLHPAALWKAVSDIGNVTGSRRVRGSQVFHRLVSAYRQTGADADVLGGVEDAEVDEQLEAMTMGRDPYSGAPRAMHEVACELIQAGFRPQTNDALRDKLEKILEMTCQAAVEEYRVPVPDSRGMNAFVVPDPLGVLKEGEIFYKASESFLDPQTSTLVSYIEGEVIVGRYPIRLPSDVRKVTAVNIAALHKFTDVIIVPTVGERSLVSLLSGGDCDGDILFLLRGIFAKDFTNCSYSEPTRDFMERNFEKERETIADFCARVGSTQRLHDPASAAGEKQAALARVFLAELGDSKVGLYSVYHDKAIAKLGYGAPETLRIAHMFNTLLDAKKTGVRVKPDVAAADSAQFGGPPVSDKEKPHVLRALRGAACHTKGQIMGEFARMGEEWARKIERALAVPNADRDQDLLAPRARVARILSREVAIVDAHVKAIYPLWLSKWRRPPGWMPEHVERSAPRKKKGKGEKKDDMLEVTKAFWAICDDNEGQSEDACGDADGLSVLRATGALPAVLASCAYTAHQSGYFPYSVAFRELCRIKAQAVGDLPCIRAVDEVKTIPASAMPYLGLEDAEAW</sequence>
<dbReference type="InterPro" id="IPR007855">
    <property type="entry name" value="RDRP"/>
</dbReference>
<protein>
    <recommendedName>
        <fullName evidence="1">RNA-dependent RNA polymerase</fullName>
        <ecNumber evidence="1">2.7.7.48</ecNumber>
    </recommendedName>
</protein>
<evidence type="ECO:0000256" key="1">
    <source>
        <dbReference type="RuleBase" id="RU363098"/>
    </source>
</evidence>
<comment type="catalytic activity">
    <reaction evidence="1">
        <text>RNA(n) + a ribonucleoside 5'-triphosphate = RNA(n+1) + diphosphate</text>
        <dbReference type="Rhea" id="RHEA:21248"/>
        <dbReference type="Rhea" id="RHEA-COMP:14527"/>
        <dbReference type="Rhea" id="RHEA-COMP:17342"/>
        <dbReference type="ChEBI" id="CHEBI:33019"/>
        <dbReference type="ChEBI" id="CHEBI:61557"/>
        <dbReference type="ChEBI" id="CHEBI:140395"/>
        <dbReference type="EC" id="2.7.7.48"/>
    </reaction>
</comment>
<keyword evidence="5" id="KW-1185">Reference proteome</keyword>
<comment type="similarity">
    <text evidence="1">Belongs to the RdRP family.</text>
</comment>
<feature type="compositionally biased region" description="Polar residues" evidence="2">
    <location>
        <begin position="146"/>
        <end position="171"/>
    </location>
</feature>
<dbReference type="EMBL" id="VDMD01000001">
    <property type="protein sequence ID" value="TRM70571.1"/>
    <property type="molecule type" value="Genomic_DNA"/>
</dbReference>
<dbReference type="Proteomes" id="UP000320762">
    <property type="component" value="Unassembled WGS sequence"/>
</dbReference>
<dbReference type="OrthoDB" id="10055769at2759"/>
<feature type="compositionally biased region" description="Polar residues" evidence="2">
    <location>
        <begin position="228"/>
        <end position="242"/>
    </location>
</feature>
<keyword evidence="1" id="KW-0694">RNA-binding</keyword>
<feature type="compositionally biased region" description="Polar residues" evidence="2">
    <location>
        <begin position="183"/>
        <end position="196"/>
    </location>
</feature>
<feature type="region of interest" description="Disordered" evidence="2">
    <location>
        <begin position="1209"/>
        <end position="1228"/>
    </location>
</feature>
<keyword evidence="1" id="KW-0808">Transferase</keyword>
<name>A0A550D0L3_9AGAR</name>
<feature type="region of interest" description="Disordered" evidence="2">
    <location>
        <begin position="127"/>
        <end position="268"/>
    </location>
</feature>
<evidence type="ECO:0000313" key="4">
    <source>
        <dbReference type="EMBL" id="TRM70571.1"/>
    </source>
</evidence>
<evidence type="ECO:0000313" key="5">
    <source>
        <dbReference type="Proteomes" id="UP000320762"/>
    </source>
</evidence>
<feature type="compositionally biased region" description="Basic and acidic residues" evidence="2">
    <location>
        <begin position="211"/>
        <end position="221"/>
    </location>
</feature>
<keyword evidence="1" id="KW-0548">Nucleotidyltransferase</keyword>
<dbReference type="PANTHER" id="PTHR23079:SF14">
    <property type="entry name" value="RNA-DEPENDENT RNA POLYMERASE"/>
    <property type="match status" value="1"/>
</dbReference>
<feature type="region of interest" description="Disordered" evidence="2">
    <location>
        <begin position="1"/>
        <end position="25"/>
    </location>
</feature>
<accession>A0A550D0L3</accession>
<dbReference type="GO" id="GO:0003723">
    <property type="term" value="F:RNA binding"/>
    <property type="evidence" value="ECO:0007669"/>
    <property type="project" value="UniProtKB-KW"/>
</dbReference>
<keyword evidence="1" id="KW-0696">RNA-directed RNA polymerase</keyword>
<dbReference type="STRING" id="97359.A0A550D0L3"/>
<proteinExistence type="inferred from homology"/>
<feature type="compositionally biased region" description="Polar residues" evidence="2">
    <location>
        <begin position="252"/>
        <end position="266"/>
    </location>
</feature>
<feature type="region of interest" description="Disordered" evidence="2">
    <location>
        <begin position="50"/>
        <end position="75"/>
    </location>
</feature>
<dbReference type="EC" id="2.7.7.48" evidence="1"/>
<feature type="domain" description="RDRP core" evidence="3">
    <location>
        <begin position="474"/>
        <end position="1105"/>
    </location>
</feature>
<dbReference type="InterPro" id="IPR057596">
    <property type="entry name" value="RDRP_core"/>
</dbReference>
<dbReference type="GO" id="GO:0031380">
    <property type="term" value="C:nuclear RNA-directed RNA polymerase complex"/>
    <property type="evidence" value="ECO:0007669"/>
    <property type="project" value="TreeGrafter"/>
</dbReference>
<evidence type="ECO:0000259" key="3">
    <source>
        <dbReference type="Pfam" id="PF05183"/>
    </source>
</evidence>
<evidence type="ECO:0000256" key="2">
    <source>
        <dbReference type="SAM" id="MobiDB-lite"/>
    </source>
</evidence>